<accession>A0A9D4KRP4</accession>
<sequence length="126" mass="14923">MYLFHEYSSSQPNMMCLQHILKLPERYEAYLLYKVCSWLQRRQQDGSSVLKTIRLQGKDLHILTRAENAGTEEHDKSTVRSDLNRQAIPKRFGSAFSREFITKDRLSYDISYDRFPNSLNCMNIHM</sequence>
<dbReference type="Proteomes" id="UP000828390">
    <property type="component" value="Unassembled WGS sequence"/>
</dbReference>
<evidence type="ECO:0000313" key="2">
    <source>
        <dbReference type="Proteomes" id="UP000828390"/>
    </source>
</evidence>
<comment type="caution">
    <text evidence="1">The sequence shown here is derived from an EMBL/GenBank/DDBJ whole genome shotgun (WGS) entry which is preliminary data.</text>
</comment>
<dbReference type="EMBL" id="JAIWYP010000003">
    <property type="protein sequence ID" value="KAH3844868.1"/>
    <property type="molecule type" value="Genomic_DNA"/>
</dbReference>
<dbReference type="AlphaFoldDB" id="A0A9D4KRP4"/>
<reference evidence="1" key="2">
    <citation type="submission" date="2020-11" db="EMBL/GenBank/DDBJ databases">
        <authorList>
            <person name="McCartney M.A."/>
            <person name="Auch B."/>
            <person name="Kono T."/>
            <person name="Mallez S."/>
            <person name="Becker A."/>
            <person name="Gohl D.M."/>
            <person name="Silverstein K.A.T."/>
            <person name="Koren S."/>
            <person name="Bechman K.B."/>
            <person name="Herman A."/>
            <person name="Abrahante J.E."/>
            <person name="Garbe J."/>
        </authorList>
    </citation>
    <scope>NUCLEOTIDE SEQUENCE</scope>
    <source>
        <strain evidence="1">Duluth1</strain>
        <tissue evidence="1">Whole animal</tissue>
    </source>
</reference>
<keyword evidence="2" id="KW-1185">Reference proteome</keyword>
<gene>
    <name evidence="1" type="ORF">DPMN_087134</name>
</gene>
<protein>
    <submittedName>
        <fullName evidence="1">Uncharacterized protein</fullName>
    </submittedName>
</protein>
<organism evidence="1 2">
    <name type="scientific">Dreissena polymorpha</name>
    <name type="common">Zebra mussel</name>
    <name type="synonym">Mytilus polymorpha</name>
    <dbReference type="NCBI Taxonomy" id="45954"/>
    <lineage>
        <taxon>Eukaryota</taxon>
        <taxon>Metazoa</taxon>
        <taxon>Spiralia</taxon>
        <taxon>Lophotrochozoa</taxon>
        <taxon>Mollusca</taxon>
        <taxon>Bivalvia</taxon>
        <taxon>Autobranchia</taxon>
        <taxon>Heteroconchia</taxon>
        <taxon>Euheterodonta</taxon>
        <taxon>Imparidentia</taxon>
        <taxon>Neoheterodontei</taxon>
        <taxon>Myida</taxon>
        <taxon>Dreissenoidea</taxon>
        <taxon>Dreissenidae</taxon>
        <taxon>Dreissena</taxon>
    </lineage>
</organism>
<name>A0A9D4KRP4_DREPO</name>
<proteinExistence type="predicted"/>
<evidence type="ECO:0000313" key="1">
    <source>
        <dbReference type="EMBL" id="KAH3844868.1"/>
    </source>
</evidence>
<reference evidence="1" key="1">
    <citation type="journal article" date="2019" name="bioRxiv">
        <title>The Genome of the Zebra Mussel, Dreissena polymorpha: A Resource for Invasive Species Research.</title>
        <authorList>
            <person name="McCartney M.A."/>
            <person name="Auch B."/>
            <person name="Kono T."/>
            <person name="Mallez S."/>
            <person name="Zhang Y."/>
            <person name="Obille A."/>
            <person name="Becker A."/>
            <person name="Abrahante J.E."/>
            <person name="Garbe J."/>
            <person name="Badalamenti J.P."/>
            <person name="Herman A."/>
            <person name="Mangelson H."/>
            <person name="Liachko I."/>
            <person name="Sullivan S."/>
            <person name="Sone E.D."/>
            <person name="Koren S."/>
            <person name="Silverstein K.A.T."/>
            <person name="Beckman K.B."/>
            <person name="Gohl D.M."/>
        </authorList>
    </citation>
    <scope>NUCLEOTIDE SEQUENCE</scope>
    <source>
        <strain evidence="1">Duluth1</strain>
        <tissue evidence="1">Whole animal</tissue>
    </source>
</reference>